<reference evidence="1 2" key="1">
    <citation type="journal article" date="2019" name="Commun. Biol.">
        <title>The bagworm genome reveals a unique fibroin gene that provides high tensile strength.</title>
        <authorList>
            <person name="Kono N."/>
            <person name="Nakamura H."/>
            <person name="Ohtoshi R."/>
            <person name="Tomita M."/>
            <person name="Numata K."/>
            <person name="Arakawa K."/>
        </authorList>
    </citation>
    <scope>NUCLEOTIDE SEQUENCE [LARGE SCALE GENOMIC DNA]</scope>
</reference>
<protein>
    <submittedName>
        <fullName evidence="1">Uncharacterized protein</fullName>
    </submittedName>
</protein>
<dbReference type="EMBL" id="BGZK01001902">
    <property type="protein sequence ID" value="GBP88061.1"/>
    <property type="molecule type" value="Genomic_DNA"/>
</dbReference>
<evidence type="ECO:0000313" key="2">
    <source>
        <dbReference type="Proteomes" id="UP000299102"/>
    </source>
</evidence>
<accession>A0A4C1ZGU0</accession>
<comment type="caution">
    <text evidence="1">The sequence shown here is derived from an EMBL/GenBank/DDBJ whole genome shotgun (WGS) entry which is preliminary data.</text>
</comment>
<name>A0A4C1ZGU0_EUMVA</name>
<dbReference type="AlphaFoldDB" id="A0A4C1ZGU0"/>
<proteinExistence type="predicted"/>
<gene>
    <name evidence="1" type="ORF">EVAR_60073_1</name>
</gene>
<evidence type="ECO:0000313" key="1">
    <source>
        <dbReference type="EMBL" id="GBP88061.1"/>
    </source>
</evidence>
<keyword evidence="2" id="KW-1185">Reference proteome</keyword>
<dbReference type="Proteomes" id="UP000299102">
    <property type="component" value="Unassembled WGS sequence"/>
</dbReference>
<organism evidence="1 2">
    <name type="scientific">Eumeta variegata</name>
    <name type="common">Bagworm moth</name>
    <name type="synonym">Eumeta japonica</name>
    <dbReference type="NCBI Taxonomy" id="151549"/>
    <lineage>
        <taxon>Eukaryota</taxon>
        <taxon>Metazoa</taxon>
        <taxon>Ecdysozoa</taxon>
        <taxon>Arthropoda</taxon>
        <taxon>Hexapoda</taxon>
        <taxon>Insecta</taxon>
        <taxon>Pterygota</taxon>
        <taxon>Neoptera</taxon>
        <taxon>Endopterygota</taxon>
        <taxon>Lepidoptera</taxon>
        <taxon>Glossata</taxon>
        <taxon>Ditrysia</taxon>
        <taxon>Tineoidea</taxon>
        <taxon>Psychidae</taxon>
        <taxon>Oiketicinae</taxon>
        <taxon>Eumeta</taxon>
    </lineage>
</organism>
<sequence>MKQMIKILHEHDDQRIVTAEGRPSSRPSARRVTAFEVFKRVINIGKGLELHANIQPFTNDFRSVQLPKSTTAVVEKSAGQSEAG</sequence>